<evidence type="ECO:0000256" key="12">
    <source>
        <dbReference type="ARBA" id="ARBA00023136"/>
    </source>
</evidence>
<keyword evidence="9" id="KW-1278">Translocase</keyword>
<dbReference type="GO" id="GO:1990904">
    <property type="term" value="C:ribonucleoprotein complex"/>
    <property type="evidence" value="ECO:0007669"/>
    <property type="project" value="UniProtKB-KW"/>
</dbReference>
<evidence type="ECO:0000313" key="18">
    <source>
        <dbReference type="Proteomes" id="UP000195402"/>
    </source>
</evidence>
<feature type="transmembrane region" description="Helical" evidence="14">
    <location>
        <begin position="381"/>
        <end position="403"/>
    </location>
</feature>
<evidence type="ECO:0000256" key="7">
    <source>
        <dbReference type="ARBA" id="ARBA00022741"/>
    </source>
</evidence>
<dbReference type="InterPro" id="IPR036640">
    <property type="entry name" value="ABC1_TM_sf"/>
</dbReference>
<feature type="transmembrane region" description="Helical" evidence="14">
    <location>
        <begin position="6"/>
        <end position="25"/>
    </location>
</feature>
<evidence type="ECO:0000256" key="2">
    <source>
        <dbReference type="ARBA" id="ARBA00007197"/>
    </source>
</evidence>
<keyword evidence="4" id="KW-0813">Transport</keyword>
<dbReference type="PANTHER" id="PTHR24223">
    <property type="entry name" value="ATP-BINDING CASSETTE SUB-FAMILY C"/>
    <property type="match status" value="1"/>
</dbReference>
<gene>
    <name evidence="17" type="ORF">BVC80_1065g13</name>
</gene>
<evidence type="ECO:0000256" key="10">
    <source>
        <dbReference type="ARBA" id="ARBA00022980"/>
    </source>
</evidence>
<dbReference type="PROSITE" id="PS50893">
    <property type="entry name" value="ABC_TRANSPORTER_2"/>
    <property type="match status" value="2"/>
</dbReference>
<evidence type="ECO:0000313" key="17">
    <source>
        <dbReference type="EMBL" id="OVA20470.1"/>
    </source>
</evidence>
<dbReference type="InterPro" id="IPR027417">
    <property type="entry name" value="P-loop_NTPase"/>
</dbReference>
<name>A0A200RCP7_MACCD</name>
<keyword evidence="6" id="KW-0677">Repeat</keyword>
<feature type="domain" description="ABC transmembrane type-1" evidence="16">
    <location>
        <begin position="271"/>
        <end position="551"/>
    </location>
</feature>
<feature type="transmembrane region" description="Helical" evidence="14">
    <location>
        <begin position="1005"/>
        <end position="1021"/>
    </location>
</feature>
<dbReference type="Pfam" id="PF00664">
    <property type="entry name" value="ABC_membrane"/>
    <property type="match status" value="2"/>
</dbReference>
<feature type="transmembrane region" description="Helical" evidence="14">
    <location>
        <begin position="153"/>
        <end position="170"/>
    </location>
</feature>
<feature type="transmembrane region" description="Helical" evidence="14">
    <location>
        <begin position="76"/>
        <end position="97"/>
    </location>
</feature>
<dbReference type="FunFam" id="3.40.50.300:FF:000169">
    <property type="entry name" value="ABC transporter C family member 3"/>
    <property type="match status" value="1"/>
</dbReference>
<dbReference type="InterPro" id="IPR000206">
    <property type="entry name" value="Ribosomal_bL12"/>
</dbReference>
<feature type="domain" description="ABC transporter" evidence="15">
    <location>
        <begin position="1189"/>
        <end position="1423"/>
    </location>
</feature>
<feature type="domain" description="ABC transmembrane type-1" evidence="16">
    <location>
        <begin position="872"/>
        <end position="1115"/>
    </location>
</feature>
<evidence type="ECO:0000256" key="11">
    <source>
        <dbReference type="ARBA" id="ARBA00022989"/>
    </source>
</evidence>
<sequence length="1678" mass="189039">MEISLRIINAAVFSLLLSWVLVELFRQRRKRDVENEEEATQRKSTIFTNLTVISNVLISISYLCFCVYEVLEFKTISIESVFQAITWISVSVFAFCFNNRRTIEENRQWPLVLIFWWGFSTIFNTFTVSIYLLTHLKSIHFPDFLPKASFADFASFPLSIMLSFNAFHYNNAKKLHEIEHPLLQKEDETVTKDVHTFANAGIWSLITFRWLNPLFATGHTRKLELTHIPSVPESETADKSFSLLQESLQRQKIEVFSLTRAIFSAIWRTLAINAVFAGINTIASYMGPFLITNFVDFLSGERDDSSHRHGLVLAFVFFFAKTVESLSQRQWYFGAHRIGIRVRSALMVAVYTRTLSIKYSGPSNGKIINLINVDVERIGDFCWYIHGIWLLPVQVTLALVILYRNLGLAPSIAALFATLLVMVSNTPLANLQERLHTKIMEAKDSRIKTTSETLKSMRVLKLHSWETTYLKNILKLRETERSWLKRYLYSCAGVAFLFWTSPTLVSVITFGVSILVKTPLTSSTVLSALATFRILQEPIYNLPELISMIAQTKVSIDRVQNFIREDQKKLIPKDIPKESNVAIGIEMGEYAWETNNPNLKEPTIRITKNLQIMRGNKVAVCGTVGSGKSSLLCSILEEIPRISGSRIKTGTVRENVLFGKEMQRNLYEEVLRGCALNKDIDMWADGDWSVVGERGMNLSGGQKQRIQLARAIYSDSDVYLLDDPFSAVDAHTGAHLFKECLTRLLSKKTVIYVTHQLEFLDASDLVLVMKDGKIVQSGKYEELMADPYGELVKQMAAHCQSLSQVTQPEEFLNCVTHKMNQTEVIEEIPDDVNSSMNLSGINNEEVTETGRVKWKVYSTFVTAAYKGALVPVILLCQVLFQGLQMGSNYWIAWATEEVSVSREKLIGVFVLLSGVSSMFIFGRAVLLATIAIETSQRLFLGMINSIFRAPISFFDTTPSSRILNRSSTDQSTVDTDIPYRLAGLAFALVQLLSIIILMSHVAWQVFLLFLAILAISIWYQASKLNAYYITTARELARMVGVRKSPILHHFSESISGATTIRCFNQEDRFFAKVRNSIDDYSRLVFHNSATMEWLCVRINFLFNLVFFLCLIILVSLPKEAIDPCLAGLAATYGLNLNVLQAWVIWNLCNVENKMISVERILQFSNIPSEAPLQIEGCTLEPDWPTNGSIELDNLHVRYSPSLPMVLRGVTCKFPGKKKIGVVGRTGSGKSTLIQALFRVVEPSEGRILIDGLDICKMGLQDLRSRLSIIPQDPTLFQGTMRTNMDPLEQHSDSEIWEALNKCHLGEIVRQDQRLLDAPVAEDGENWSVGQRQLVCLARVLLKKRRILVLDEATASVDTATDNVIQKTIREETNSCTVITVAHRIPTVIDNDLVLVLDEGKVVEYDTPAELLKDNSSAFSSLVMEFLRRSSKRIKQPERSHGSTTPETGEIRIWRFAPQTKNTSPATVGFQSFPLHENLLSPDQITMKLIAFLRTIRVPPTLPDKTGPLQCRLFQPDFVPRDPNDKPKRYKYPAFYDPYGPRPPPSDKIVQLAELIAALPPEELTQIGPTLRDKLRHPKMQPISEGMDIGPQGGASAGSAKAEEKKAEKTAFDVKLEKFDAAAKIKVIKEVRAFTNLGLKEAKDLVEKAPVVMKQGVTKEEANEIIEKLKAAGGVAVME</sequence>
<dbReference type="GO" id="GO:0006412">
    <property type="term" value="P:translation"/>
    <property type="evidence" value="ECO:0007669"/>
    <property type="project" value="InterPro"/>
</dbReference>
<keyword evidence="11 14" id="KW-1133">Transmembrane helix</keyword>
<dbReference type="InterPro" id="IPR044726">
    <property type="entry name" value="ABCC_6TM_D2"/>
</dbReference>
<dbReference type="GO" id="GO:0016887">
    <property type="term" value="F:ATP hydrolysis activity"/>
    <property type="evidence" value="ECO:0007669"/>
    <property type="project" value="InterPro"/>
</dbReference>
<dbReference type="SUPFAM" id="SSF52540">
    <property type="entry name" value="P-loop containing nucleoside triphosphate hydrolases"/>
    <property type="match status" value="2"/>
</dbReference>
<dbReference type="Pfam" id="PF00005">
    <property type="entry name" value="ABC_tran"/>
    <property type="match status" value="2"/>
</dbReference>
<dbReference type="CDD" id="cd18580">
    <property type="entry name" value="ABC_6TM_ABCC_D2"/>
    <property type="match status" value="1"/>
</dbReference>
<keyword evidence="13" id="KW-0687">Ribonucleoprotein</keyword>
<dbReference type="GO" id="GO:0140359">
    <property type="term" value="F:ABC-type transporter activity"/>
    <property type="evidence" value="ECO:0007669"/>
    <property type="project" value="InterPro"/>
</dbReference>
<evidence type="ECO:0000256" key="9">
    <source>
        <dbReference type="ARBA" id="ARBA00022967"/>
    </source>
</evidence>
<dbReference type="PANTHER" id="PTHR24223:SF222">
    <property type="entry name" value="OS01G0902100 PROTEIN"/>
    <property type="match status" value="1"/>
</dbReference>
<dbReference type="PROSITE" id="PS00211">
    <property type="entry name" value="ABC_TRANSPORTER_1"/>
    <property type="match status" value="1"/>
</dbReference>
<dbReference type="InterPro" id="IPR050173">
    <property type="entry name" value="ABC_transporter_C-like"/>
</dbReference>
<dbReference type="FunFam" id="3.40.50.300:FF:000973">
    <property type="entry name" value="Multidrug resistance-associated protein 4"/>
    <property type="match status" value="1"/>
</dbReference>
<dbReference type="GO" id="GO:0016020">
    <property type="term" value="C:membrane"/>
    <property type="evidence" value="ECO:0007669"/>
    <property type="project" value="UniProtKB-SubCell"/>
</dbReference>
<dbReference type="InterPro" id="IPR011527">
    <property type="entry name" value="ABC1_TM_dom"/>
</dbReference>
<feature type="transmembrane region" description="Helical" evidence="14">
    <location>
        <begin position="977"/>
        <end position="998"/>
    </location>
</feature>
<feature type="transmembrane region" description="Helical" evidence="14">
    <location>
        <begin position="270"/>
        <end position="291"/>
    </location>
</feature>
<dbReference type="EMBL" id="MVGT01000078">
    <property type="protein sequence ID" value="OVA20470.1"/>
    <property type="molecule type" value="Genomic_DNA"/>
</dbReference>
<dbReference type="GO" id="GO:0005840">
    <property type="term" value="C:ribosome"/>
    <property type="evidence" value="ECO:0007669"/>
    <property type="project" value="UniProtKB-KW"/>
</dbReference>
<evidence type="ECO:0000256" key="5">
    <source>
        <dbReference type="ARBA" id="ARBA00022692"/>
    </source>
</evidence>
<dbReference type="GO" id="GO:0003735">
    <property type="term" value="F:structural constituent of ribosome"/>
    <property type="evidence" value="ECO:0007669"/>
    <property type="project" value="InterPro"/>
</dbReference>
<dbReference type="STRING" id="56857.A0A200RCP7"/>
<dbReference type="Gene3D" id="1.20.1560.10">
    <property type="entry name" value="ABC transporter type 1, transmembrane domain"/>
    <property type="match status" value="2"/>
</dbReference>
<comment type="similarity">
    <text evidence="3">Belongs to the ABC transporter superfamily. ABCC family. Conjugate transporter (TC 3.A.1.208) subfamily.</text>
</comment>
<feature type="transmembrane region" description="Helical" evidence="14">
    <location>
        <begin position="46"/>
        <end position="70"/>
    </location>
</feature>
<proteinExistence type="inferred from homology"/>
<dbReference type="InterPro" id="IPR003593">
    <property type="entry name" value="AAA+_ATPase"/>
</dbReference>
<dbReference type="FunFam" id="1.20.1560.10:FF:000003">
    <property type="entry name" value="ABC transporter C family member 10"/>
    <property type="match status" value="1"/>
</dbReference>
<keyword evidence="10" id="KW-0689">Ribosomal protein</keyword>
<feature type="transmembrane region" description="Helical" evidence="14">
    <location>
        <begin position="1098"/>
        <end position="1117"/>
    </location>
</feature>
<keyword evidence="18" id="KW-1185">Reference proteome</keyword>
<keyword evidence="12 14" id="KW-0472">Membrane</keyword>
<dbReference type="FunFam" id="1.20.1560.10:FF:000002">
    <property type="entry name" value="ABC transporter C family member 5"/>
    <property type="match status" value="1"/>
</dbReference>
<dbReference type="SUPFAM" id="SSF90123">
    <property type="entry name" value="ABC transporter transmembrane region"/>
    <property type="match status" value="2"/>
</dbReference>
<evidence type="ECO:0000256" key="13">
    <source>
        <dbReference type="ARBA" id="ARBA00023274"/>
    </source>
</evidence>
<dbReference type="PROSITE" id="PS50929">
    <property type="entry name" value="ABC_TM1F"/>
    <property type="match status" value="2"/>
</dbReference>
<feature type="transmembrane region" description="Helical" evidence="14">
    <location>
        <begin position="109"/>
        <end position="133"/>
    </location>
</feature>
<dbReference type="InterPro" id="IPR044746">
    <property type="entry name" value="ABCC_6TM_D1"/>
</dbReference>
<organism evidence="17 18">
    <name type="scientific">Macleaya cordata</name>
    <name type="common">Five-seeded plume-poppy</name>
    <name type="synonym">Bocconia cordata</name>
    <dbReference type="NCBI Taxonomy" id="56857"/>
    <lineage>
        <taxon>Eukaryota</taxon>
        <taxon>Viridiplantae</taxon>
        <taxon>Streptophyta</taxon>
        <taxon>Embryophyta</taxon>
        <taxon>Tracheophyta</taxon>
        <taxon>Spermatophyta</taxon>
        <taxon>Magnoliopsida</taxon>
        <taxon>Ranunculales</taxon>
        <taxon>Papaveraceae</taxon>
        <taxon>Papaveroideae</taxon>
        <taxon>Macleaya</taxon>
    </lineage>
</organism>
<evidence type="ECO:0000256" key="6">
    <source>
        <dbReference type="ARBA" id="ARBA00022737"/>
    </source>
</evidence>
<dbReference type="InterPro" id="IPR017871">
    <property type="entry name" value="ABC_transporter-like_CS"/>
</dbReference>
<comment type="similarity">
    <text evidence="2">Belongs to the bacterial ribosomal protein bL12 family.</text>
</comment>
<evidence type="ECO:0000256" key="14">
    <source>
        <dbReference type="SAM" id="Phobius"/>
    </source>
</evidence>
<dbReference type="CDD" id="cd03250">
    <property type="entry name" value="ABCC_MRP_domain1"/>
    <property type="match status" value="1"/>
</dbReference>
<keyword evidence="7" id="KW-0547">Nucleotide-binding</keyword>
<dbReference type="FunFam" id="3.30.1390.10:FF:000001">
    <property type="entry name" value="50S ribosomal protein L7/L12"/>
    <property type="match status" value="1"/>
</dbReference>
<dbReference type="CDD" id="cd18579">
    <property type="entry name" value="ABC_6TM_ABCC_D1"/>
    <property type="match status" value="1"/>
</dbReference>
<protein>
    <submittedName>
        <fullName evidence="17">ABC transporter</fullName>
    </submittedName>
</protein>
<feature type="transmembrane region" description="Helical" evidence="14">
    <location>
        <begin position="905"/>
        <end position="926"/>
    </location>
</feature>
<reference evidence="17 18" key="1">
    <citation type="journal article" date="2017" name="Mol. Plant">
        <title>The Genome of Medicinal Plant Macleaya cordata Provides New Insights into Benzylisoquinoline Alkaloids Metabolism.</title>
        <authorList>
            <person name="Liu X."/>
            <person name="Liu Y."/>
            <person name="Huang P."/>
            <person name="Ma Y."/>
            <person name="Qing Z."/>
            <person name="Tang Q."/>
            <person name="Cao H."/>
            <person name="Cheng P."/>
            <person name="Zheng Y."/>
            <person name="Yuan Z."/>
            <person name="Zhou Y."/>
            <person name="Liu J."/>
            <person name="Tang Z."/>
            <person name="Zhuo Y."/>
            <person name="Zhang Y."/>
            <person name="Yu L."/>
            <person name="Huang J."/>
            <person name="Yang P."/>
            <person name="Peng Q."/>
            <person name="Zhang J."/>
            <person name="Jiang W."/>
            <person name="Zhang Z."/>
            <person name="Lin K."/>
            <person name="Ro D.K."/>
            <person name="Chen X."/>
            <person name="Xiong X."/>
            <person name="Shang Y."/>
            <person name="Huang S."/>
            <person name="Zeng J."/>
        </authorList>
    </citation>
    <scope>NUCLEOTIDE SEQUENCE [LARGE SCALE GENOMIC DNA]</scope>
    <source>
        <strain evidence="18">cv. BLH2017</strain>
        <tissue evidence="17">Root</tissue>
    </source>
</reference>
<dbReference type="OrthoDB" id="6500128at2759"/>
<dbReference type="GO" id="GO:0005524">
    <property type="term" value="F:ATP binding"/>
    <property type="evidence" value="ECO:0007669"/>
    <property type="project" value="UniProtKB-KW"/>
</dbReference>
<dbReference type="CDD" id="cd00387">
    <property type="entry name" value="Ribosomal_L7_L12"/>
    <property type="match status" value="1"/>
</dbReference>
<dbReference type="OMA" id="CMVPDGL"/>
<feature type="transmembrane region" description="Helical" evidence="14">
    <location>
        <begin position="311"/>
        <end position="327"/>
    </location>
</feature>
<comment type="subcellular location">
    <subcellularLocation>
        <location evidence="1">Membrane</location>
        <topology evidence="1">Multi-pass membrane protein</topology>
    </subcellularLocation>
</comment>
<comment type="caution">
    <text evidence="17">The sequence shown here is derived from an EMBL/GenBank/DDBJ whole genome shotgun (WGS) entry which is preliminary data.</text>
</comment>
<evidence type="ECO:0000259" key="15">
    <source>
        <dbReference type="PROSITE" id="PS50893"/>
    </source>
</evidence>
<dbReference type="SMART" id="SM00382">
    <property type="entry name" value="AAA"/>
    <property type="match status" value="2"/>
</dbReference>
<dbReference type="InParanoid" id="A0A200RCP7"/>
<evidence type="ECO:0000256" key="1">
    <source>
        <dbReference type="ARBA" id="ARBA00004141"/>
    </source>
</evidence>
<dbReference type="InterPro" id="IPR014719">
    <property type="entry name" value="Ribosomal_bL12_C/ClpS-like"/>
</dbReference>
<evidence type="ECO:0000256" key="3">
    <source>
        <dbReference type="ARBA" id="ARBA00009726"/>
    </source>
</evidence>
<feature type="transmembrane region" description="Helical" evidence="14">
    <location>
        <begin position="409"/>
        <end position="431"/>
    </location>
</feature>
<dbReference type="InterPro" id="IPR003439">
    <property type="entry name" value="ABC_transporter-like_ATP-bd"/>
</dbReference>
<keyword evidence="8" id="KW-0067">ATP-binding</keyword>
<dbReference type="Gene3D" id="3.30.1390.10">
    <property type="match status" value="1"/>
</dbReference>
<feature type="domain" description="ABC transporter" evidence="15">
    <location>
        <begin position="585"/>
        <end position="796"/>
    </location>
</feature>
<dbReference type="Gene3D" id="3.40.50.300">
    <property type="entry name" value="P-loop containing nucleotide triphosphate hydrolases"/>
    <property type="match status" value="2"/>
</dbReference>
<evidence type="ECO:0000256" key="8">
    <source>
        <dbReference type="ARBA" id="ARBA00022840"/>
    </source>
</evidence>
<dbReference type="SUPFAM" id="SSF54736">
    <property type="entry name" value="ClpS-like"/>
    <property type="match status" value="1"/>
</dbReference>
<keyword evidence="5 14" id="KW-0812">Transmembrane</keyword>
<dbReference type="Proteomes" id="UP000195402">
    <property type="component" value="Unassembled WGS sequence"/>
</dbReference>
<accession>A0A200RCP7</accession>
<dbReference type="InterPro" id="IPR013823">
    <property type="entry name" value="Ribosomal_bL12_C"/>
</dbReference>
<dbReference type="CDD" id="cd03244">
    <property type="entry name" value="ABCC_MRP_domain2"/>
    <property type="match status" value="1"/>
</dbReference>
<dbReference type="Pfam" id="PF00542">
    <property type="entry name" value="Ribosomal_L12"/>
    <property type="match status" value="1"/>
</dbReference>
<evidence type="ECO:0000256" key="4">
    <source>
        <dbReference type="ARBA" id="ARBA00022448"/>
    </source>
</evidence>
<feature type="transmembrane region" description="Helical" evidence="14">
    <location>
        <begin position="487"/>
        <end position="516"/>
    </location>
</feature>
<evidence type="ECO:0000259" key="16">
    <source>
        <dbReference type="PROSITE" id="PS50929"/>
    </source>
</evidence>